<evidence type="ECO:0000259" key="6">
    <source>
        <dbReference type="PROSITE" id="PS51194"/>
    </source>
</evidence>
<dbReference type="Pfam" id="PF04851">
    <property type="entry name" value="ResIII"/>
    <property type="match status" value="1"/>
</dbReference>
<evidence type="ECO:0000256" key="1">
    <source>
        <dbReference type="ARBA" id="ARBA00022741"/>
    </source>
</evidence>
<dbReference type="PROSITE" id="PS51192">
    <property type="entry name" value="HELICASE_ATP_BIND_1"/>
    <property type="match status" value="1"/>
</dbReference>
<dbReference type="PANTHER" id="PTHR11274">
    <property type="entry name" value="RAD25/XP-B DNA REPAIR HELICASE"/>
    <property type="match status" value="1"/>
</dbReference>
<dbReference type="GO" id="GO:0003677">
    <property type="term" value="F:DNA binding"/>
    <property type="evidence" value="ECO:0007669"/>
    <property type="project" value="InterPro"/>
</dbReference>
<dbReference type="Pfam" id="PF00271">
    <property type="entry name" value="Helicase_C"/>
    <property type="match status" value="1"/>
</dbReference>
<dbReference type="SMART" id="SM00490">
    <property type="entry name" value="HELICc"/>
    <property type="match status" value="1"/>
</dbReference>
<protein>
    <submittedName>
        <fullName evidence="7">DEAD/DEAH box helicase family protein</fullName>
    </submittedName>
</protein>
<dbReference type="InterPro" id="IPR014001">
    <property type="entry name" value="Helicase_ATP-bd"/>
</dbReference>
<keyword evidence="8" id="KW-1185">Reference proteome</keyword>
<dbReference type="GO" id="GO:0005524">
    <property type="term" value="F:ATP binding"/>
    <property type="evidence" value="ECO:0007669"/>
    <property type="project" value="UniProtKB-KW"/>
</dbReference>
<dbReference type="RefSeq" id="WP_247993852.1">
    <property type="nucleotide sequence ID" value="NZ_CP096019.1"/>
</dbReference>
<dbReference type="InterPro" id="IPR027417">
    <property type="entry name" value="P-loop_NTPase"/>
</dbReference>
<evidence type="ECO:0000259" key="5">
    <source>
        <dbReference type="PROSITE" id="PS51192"/>
    </source>
</evidence>
<organism evidence="7 8">
    <name type="scientific">Halocatena salina</name>
    <dbReference type="NCBI Taxonomy" id="2934340"/>
    <lineage>
        <taxon>Archaea</taxon>
        <taxon>Methanobacteriati</taxon>
        <taxon>Methanobacteriota</taxon>
        <taxon>Stenosarchaea group</taxon>
        <taxon>Halobacteria</taxon>
        <taxon>Halobacteriales</taxon>
        <taxon>Natronomonadaceae</taxon>
        <taxon>Halocatena</taxon>
    </lineage>
</organism>
<dbReference type="InterPro" id="IPR050615">
    <property type="entry name" value="ATP-dep_DNA_Helicase"/>
</dbReference>
<feature type="domain" description="Helicase C-terminal" evidence="6">
    <location>
        <begin position="527"/>
        <end position="673"/>
    </location>
</feature>
<keyword evidence="2" id="KW-0378">Hydrolase</keyword>
<dbReference type="GeneID" id="71926731"/>
<dbReference type="InterPro" id="IPR001650">
    <property type="entry name" value="Helicase_C-like"/>
</dbReference>
<dbReference type="GO" id="GO:0016787">
    <property type="term" value="F:hydrolase activity"/>
    <property type="evidence" value="ECO:0007669"/>
    <property type="project" value="UniProtKB-KW"/>
</dbReference>
<gene>
    <name evidence="7" type="ORF">MW046_01750</name>
</gene>
<evidence type="ECO:0000256" key="2">
    <source>
        <dbReference type="ARBA" id="ARBA00022801"/>
    </source>
</evidence>
<name>A0A8U0A295_9EURY</name>
<accession>A0A8U0A295</accession>
<keyword evidence="4" id="KW-0067">ATP-binding</keyword>
<evidence type="ECO:0000313" key="7">
    <source>
        <dbReference type="EMBL" id="UPM43184.1"/>
    </source>
</evidence>
<proteinExistence type="predicted"/>
<dbReference type="SMART" id="SM00487">
    <property type="entry name" value="DEXDc"/>
    <property type="match status" value="1"/>
</dbReference>
<dbReference type="PANTHER" id="PTHR11274:SF0">
    <property type="entry name" value="GENERAL TRANSCRIPTION AND DNA REPAIR FACTOR IIH HELICASE SUBUNIT XPB"/>
    <property type="match status" value="1"/>
</dbReference>
<dbReference type="GO" id="GO:0140097">
    <property type="term" value="F:catalytic activity, acting on DNA"/>
    <property type="evidence" value="ECO:0007669"/>
    <property type="project" value="UniProtKB-ARBA"/>
</dbReference>
<feature type="domain" description="Helicase ATP-binding" evidence="5">
    <location>
        <begin position="269"/>
        <end position="440"/>
    </location>
</feature>
<dbReference type="KEGG" id="haad:MW046_01750"/>
<reference evidence="7" key="1">
    <citation type="submission" date="2022-04" db="EMBL/GenBank/DDBJ databases">
        <title>Halocatena sp. nov., isolated from a salt lake.</title>
        <authorList>
            <person name="Cui H.-L."/>
        </authorList>
    </citation>
    <scope>NUCLEOTIDE SEQUENCE</scope>
    <source>
        <strain evidence="7">AD-1</strain>
    </source>
</reference>
<dbReference type="Proteomes" id="UP000831768">
    <property type="component" value="Chromosome"/>
</dbReference>
<keyword evidence="3 7" id="KW-0347">Helicase</keyword>
<dbReference type="Gene3D" id="3.40.50.300">
    <property type="entry name" value="P-loop containing nucleotide triphosphate hydrolases"/>
    <property type="match status" value="2"/>
</dbReference>
<keyword evidence="1" id="KW-0547">Nucleotide-binding</keyword>
<dbReference type="SUPFAM" id="SSF52540">
    <property type="entry name" value="P-loop containing nucleoside triphosphate hydrolases"/>
    <property type="match status" value="1"/>
</dbReference>
<dbReference type="GO" id="GO:0004386">
    <property type="term" value="F:helicase activity"/>
    <property type="evidence" value="ECO:0007669"/>
    <property type="project" value="UniProtKB-KW"/>
</dbReference>
<evidence type="ECO:0000313" key="8">
    <source>
        <dbReference type="Proteomes" id="UP000831768"/>
    </source>
</evidence>
<dbReference type="PROSITE" id="PS51194">
    <property type="entry name" value="HELICASE_CTER"/>
    <property type="match status" value="1"/>
</dbReference>
<evidence type="ECO:0000256" key="4">
    <source>
        <dbReference type="ARBA" id="ARBA00022840"/>
    </source>
</evidence>
<evidence type="ECO:0000256" key="3">
    <source>
        <dbReference type="ARBA" id="ARBA00022806"/>
    </source>
</evidence>
<dbReference type="EMBL" id="CP096019">
    <property type="protein sequence ID" value="UPM43184.1"/>
    <property type="molecule type" value="Genomic_DNA"/>
</dbReference>
<sequence length="703" mass="80560">MGIRDRSWKGYYPGHHDHLRDVFIPALENSIQYDRITGDFSSAVLSIFAEGLETFVKNDGVMRIITGVELFEEDTDAIERGQADDVLIDIINWDAIRDGYSEAVSEALAWLVAEGHLDFKLGAVRDEEGNVRGNEYGAWHQKLAIFTDTQGDSISIVGSPNESFKALRRNRESISVNRSWVSNTEEKWDEQRRVSSHREEFEQLWFDDALDSIVMKLPEAIERDLLQFKPDTEPDWEVVVAQINEELQEDDDGGAELPNPYPYQQRAIERFKENRNRILLEHATGAGKTWTSLFAARDIAAPDSVVIVLAPTTDLVEQWDNQDNIGQFFPMSRVIRCVGENPSWRKILYQALVSDQSTPLIAVSTMHPTTMGDLFDIVSDHTHPEQRVLIADEVHNVGAEQRRGILRQFDAAGGRLGLSATPERDDEGDQFIESYFGSMRDVILLEEAIHDYEVLSEYRYYVHIVSLTRYERDEYLKLSKQIMDMYQKHQEYDDQPLLETADQHQPLRGKIMKRANIAKEATAKDSVVTDIISDAGKKTMIFCNTRAHARRVKRAIDENSTRRVGLFFGSLSPEDRDNFREDFENGTIDTLTSIDVLTEGVDIPQCDSAILISNSLSYREAVQRRGRVLRKSEEDRKAVIHDFITLPVSQELLENGDTDLSGYEISLIEKEINRVRRMNKEAYNWERNDLILIRLQNALAMYQ</sequence>
<dbReference type="InterPro" id="IPR006935">
    <property type="entry name" value="Helicase/UvrB_N"/>
</dbReference>
<dbReference type="AlphaFoldDB" id="A0A8U0A295"/>